<sequence>MKVRIRSYRRIRAVGSVMDFWPTSNYVEHMPKGTPQQRLGQYWQNVGNQICKSIKDYEQLSHER</sequence>
<reference evidence="1 2" key="1">
    <citation type="submission" date="2019-03" db="EMBL/GenBank/DDBJ databases">
        <title>Halomonas marinisediminis sp. nov., a moderately halophilic bacterium isolated from the Bohai Gulf.</title>
        <authorList>
            <person name="Ji X."/>
        </authorList>
    </citation>
    <scope>NUCLEOTIDE SEQUENCE [LARGE SCALE GENOMIC DNA]</scope>
    <source>
        <strain evidence="1 2">204</strain>
    </source>
</reference>
<dbReference type="RefSeq" id="WP_132041129.1">
    <property type="nucleotide sequence ID" value="NZ_SLTR01000001.1"/>
</dbReference>
<comment type="caution">
    <text evidence="1">The sequence shown here is derived from an EMBL/GenBank/DDBJ whole genome shotgun (WGS) entry which is preliminary data.</text>
</comment>
<organism evidence="1 2">
    <name type="scientific">Halomonas marinisediminis</name>
    <dbReference type="NCBI Taxonomy" id="2546095"/>
    <lineage>
        <taxon>Bacteria</taxon>
        <taxon>Pseudomonadati</taxon>
        <taxon>Pseudomonadota</taxon>
        <taxon>Gammaproteobacteria</taxon>
        <taxon>Oceanospirillales</taxon>
        <taxon>Halomonadaceae</taxon>
        <taxon>Halomonas</taxon>
    </lineage>
</organism>
<evidence type="ECO:0000313" key="1">
    <source>
        <dbReference type="EMBL" id="TDB05603.1"/>
    </source>
</evidence>
<gene>
    <name evidence="1" type="ORF">E0702_01155</name>
</gene>
<protein>
    <submittedName>
        <fullName evidence="1">Uncharacterized protein</fullName>
    </submittedName>
</protein>
<dbReference type="EMBL" id="SLTR01000001">
    <property type="protein sequence ID" value="TDB05603.1"/>
    <property type="molecule type" value="Genomic_DNA"/>
</dbReference>
<name>A0ABY2DB99_9GAMM</name>
<evidence type="ECO:0000313" key="2">
    <source>
        <dbReference type="Proteomes" id="UP000294823"/>
    </source>
</evidence>
<proteinExistence type="predicted"/>
<keyword evidence="2" id="KW-1185">Reference proteome</keyword>
<accession>A0ABY2DB99</accession>
<dbReference type="Proteomes" id="UP000294823">
    <property type="component" value="Unassembled WGS sequence"/>
</dbReference>